<organism evidence="1">
    <name type="scientific">viral metagenome</name>
    <dbReference type="NCBI Taxonomy" id="1070528"/>
    <lineage>
        <taxon>unclassified sequences</taxon>
        <taxon>metagenomes</taxon>
        <taxon>organismal metagenomes</taxon>
    </lineage>
</organism>
<proteinExistence type="predicted"/>
<reference evidence="1" key="1">
    <citation type="submission" date="2020-03" db="EMBL/GenBank/DDBJ databases">
        <title>The deep terrestrial virosphere.</title>
        <authorList>
            <person name="Holmfeldt K."/>
            <person name="Nilsson E."/>
            <person name="Simone D."/>
            <person name="Lopez-Fernandez M."/>
            <person name="Wu X."/>
            <person name="de Brujin I."/>
            <person name="Lundin D."/>
            <person name="Andersson A."/>
            <person name="Bertilsson S."/>
            <person name="Dopson M."/>
        </authorList>
    </citation>
    <scope>NUCLEOTIDE SEQUENCE</scope>
    <source>
        <strain evidence="1">MM415A03401</strain>
        <strain evidence="2">MM415B03817</strain>
    </source>
</reference>
<sequence>MKDYKILEAVMTRGEKAGVQMADAIIEMVHLMYQNKTAIGFIMYLIGRLETELYDREKR</sequence>
<name>A0A6M3JMG9_9ZZZZ</name>
<gene>
    <name evidence="1" type="ORF">MM415A03401_0001</name>
    <name evidence="2" type="ORF">MM415B03817_0001</name>
</gene>
<evidence type="ECO:0000313" key="1">
    <source>
        <dbReference type="EMBL" id="QJA71040.1"/>
    </source>
</evidence>
<dbReference type="EMBL" id="MT143245">
    <property type="protein sequence ID" value="QJA94592.1"/>
    <property type="molecule type" value="Genomic_DNA"/>
</dbReference>
<protein>
    <submittedName>
        <fullName evidence="1">Uncharacterized protein</fullName>
    </submittedName>
</protein>
<accession>A0A6M3JMG9</accession>
<dbReference type="EMBL" id="MT141842">
    <property type="protein sequence ID" value="QJA71040.1"/>
    <property type="molecule type" value="Genomic_DNA"/>
</dbReference>
<dbReference type="AlphaFoldDB" id="A0A6M3JMG9"/>
<evidence type="ECO:0000313" key="2">
    <source>
        <dbReference type="EMBL" id="QJA94592.1"/>
    </source>
</evidence>